<gene>
    <name evidence="2" type="ORF">QQF73_18360</name>
</gene>
<keyword evidence="1" id="KW-0472">Membrane</keyword>
<reference evidence="2 3" key="1">
    <citation type="submission" date="2023-05" db="EMBL/GenBank/DDBJ databases">
        <title>Marinobacter albus sp. nov., a marine bacterium isolated from sand in a coastal intertidal zone of huludao.</title>
        <authorList>
            <person name="Deng T."/>
        </authorList>
    </citation>
    <scope>NUCLEOTIDE SEQUENCE [LARGE SCALE GENOMIC DNA]</scope>
    <source>
        <strain evidence="2 3">M216</strain>
    </source>
</reference>
<dbReference type="Pfam" id="PF07963">
    <property type="entry name" value="N_methyl"/>
    <property type="match status" value="1"/>
</dbReference>
<keyword evidence="1" id="KW-1133">Transmembrane helix</keyword>
<proteinExistence type="predicted"/>
<protein>
    <submittedName>
        <fullName evidence="2">Type II secretion system protein</fullName>
    </submittedName>
</protein>
<evidence type="ECO:0000313" key="3">
    <source>
        <dbReference type="Proteomes" id="UP001223547"/>
    </source>
</evidence>
<name>A0ABT7HGV7_9GAMM</name>
<keyword evidence="1" id="KW-0812">Transmembrane</keyword>
<keyword evidence="3" id="KW-1185">Reference proteome</keyword>
<dbReference type="InterPro" id="IPR045584">
    <property type="entry name" value="Pilin-like"/>
</dbReference>
<organism evidence="2 3">
    <name type="scientific">Marinobacter albus</name>
    <dbReference type="NCBI Taxonomy" id="3030833"/>
    <lineage>
        <taxon>Bacteria</taxon>
        <taxon>Pseudomonadati</taxon>
        <taxon>Pseudomonadota</taxon>
        <taxon>Gammaproteobacteria</taxon>
        <taxon>Pseudomonadales</taxon>
        <taxon>Marinobacteraceae</taxon>
        <taxon>Marinobacter</taxon>
    </lineage>
</organism>
<dbReference type="SUPFAM" id="SSF54523">
    <property type="entry name" value="Pili subunits"/>
    <property type="match status" value="1"/>
</dbReference>
<dbReference type="NCBIfam" id="TIGR02532">
    <property type="entry name" value="IV_pilin_GFxxxE"/>
    <property type="match status" value="1"/>
</dbReference>
<dbReference type="EMBL" id="JASSQD010000004">
    <property type="protein sequence ID" value="MDK9559605.1"/>
    <property type="molecule type" value="Genomic_DNA"/>
</dbReference>
<dbReference type="RefSeq" id="WP_219868727.1">
    <property type="nucleotide sequence ID" value="NZ_JASSQD010000004.1"/>
</dbReference>
<evidence type="ECO:0000256" key="1">
    <source>
        <dbReference type="SAM" id="Phobius"/>
    </source>
</evidence>
<feature type="transmembrane region" description="Helical" evidence="1">
    <location>
        <begin position="12"/>
        <end position="31"/>
    </location>
</feature>
<dbReference type="Proteomes" id="UP001223547">
    <property type="component" value="Unassembled WGS sequence"/>
</dbReference>
<evidence type="ECO:0000313" key="2">
    <source>
        <dbReference type="EMBL" id="MDK9559605.1"/>
    </source>
</evidence>
<sequence>MGSNRGFTLVELVMVIVLLAIVATISVRFVALSTQGAVDVSSRQLRSFSAVIISEHLSRALREALPGSIRANGDGSCIEWMPVVAVSNYLNLPGNANPDSFEAVPLAGGASASGRVVVYGYGSNLYTTGNPGPISPEATLPSGASPVTVAFNGGANHRFTAKSPERKFFVIEEPRTFCQQSSFLFRYRGYGIQSAVASALPATMPGREVVAGNLVPGSLNFEVVPPTLQRSGVVSFRFQVRSQQTGEMTNVSQEVQVRNVP</sequence>
<dbReference type="PROSITE" id="PS00409">
    <property type="entry name" value="PROKAR_NTER_METHYL"/>
    <property type="match status" value="1"/>
</dbReference>
<accession>A0ABT7HGV7</accession>
<dbReference type="InterPro" id="IPR012902">
    <property type="entry name" value="N_methyl_site"/>
</dbReference>
<comment type="caution">
    <text evidence="2">The sequence shown here is derived from an EMBL/GenBank/DDBJ whole genome shotgun (WGS) entry which is preliminary data.</text>
</comment>